<feature type="transmembrane region" description="Helical" evidence="1">
    <location>
        <begin position="161"/>
        <end position="180"/>
    </location>
</feature>
<feature type="domain" description="Phosphatidic acid phosphatase type 2/haloperoxidase" evidence="2">
    <location>
        <begin position="121"/>
        <end position="229"/>
    </location>
</feature>
<dbReference type="Gene3D" id="1.20.144.10">
    <property type="entry name" value="Phosphatidic acid phosphatase type 2/haloperoxidase"/>
    <property type="match status" value="1"/>
</dbReference>
<feature type="transmembrane region" description="Helical" evidence="1">
    <location>
        <begin position="262"/>
        <end position="283"/>
    </location>
</feature>
<evidence type="ECO:0000256" key="1">
    <source>
        <dbReference type="SAM" id="Phobius"/>
    </source>
</evidence>
<proteinExistence type="predicted"/>
<dbReference type="InterPro" id="IPR036938">
    <property type="entry name" value="PAP2/HPO_sf"/>
</dbReference>
<dbReference type="SUPFAM" id="SSF48317">
    <property type="entry name" value="Acid phosphatase/Vanadium-dependent haloperoxidase"/>
    <property type="match status" value="1"/>
</dbReference>
<dbReference type="AlphaFoldDB" id="A0A6N7EN47"/>
<sequence length="326" mass="33428">MWCASRPAPWLVSRPYVAGPGYRCGVPQTTGPDGHLSRDGASRAVALALAVLAGAAVVAVWWFFVTTATGQHVDEVAFEGATIGRWRLAESAQSVLDVVSVPFLVLVILVGVLVAVLRRRWLLAVAVGVMVGAANVTTQLLKYGLFTRPELGVSEIETNSLPSGHTTVAASVAAAAILVAPPRWRWLAALLGALYTGATGVATMVGGWHRASDVVAGVLVVTAWLLLAQAVVGTGGGARRGGARADAAAATGRAARTTRLTVHLLAIVGVGAGLVALLSMLVISQADGESRTELLLAYGGASVGVVGVTCLAVLAPLVLGTRELRR</sequence>
<protein>
    <submittedName>
        <fullName evidence="3">Phosphatase PAP2 family protein</fullName>
    </submittedName>
</protein>
<accession>A0A6N7EN47</accession>
<comment type="caution">
    <text evidence="3">The sequence shown here is derived from an EMBL/GenBank/DDBJ whole genome shotgun (WGS) entry which is preliminary data.</text>
</comment>
<dbReference type="Pfam" id="PF01569">
    <property type="entry name" value="PAP2"/>
    <property type="match status" value="1"/>
</dbReference>
<feature type="transmembrane region" description="Helical" evidence="1">
    <location>
        <begin position="187"/>
        <end position="208"/>
    </location>
</feature>
<dbReference type="Proteomes" id="UP000437709">
    <property type="component" value="Unassembled WGS sequence"/>
</dbReference>
<feature type="transmembrane region" description="Helical" evidence="1">
    <location>
        <begin position="121"/>
        <end position="141"/>
    </location>
</feature>
<dbReference type="EMBL" id="WHPC01000041">
    <property type="protein sequence ID" value="MPV37566.1"/>
    <property type="molecule type" value="Genomic_DNA"/>
</dbReference>
<dbReference type="OrthoDB" id="3240395at2"/>
<reference evidence="3 4" key="1">
    <citation type="submission" date="2019-10" db="EMBL/GenBank/DDBJ databases">
        <title>Georgenia wutianyii sp. nov. and Georgenia yuyongxinii sp. nov. isolated from plateau pika (Ochotona curzoniae) in the Qinghai-Tibet plateau of China.</title>
        <authorList>
            <person name="Tian Z."/>
        </authorList>
    </citation>
    <scope>NUCLEOTIDE SEQUENCE [LARGE SCALE GENOMIC DNA]</scope>
    <source>
        <strain evidence="3 4">JCM 19765</strain>
    </source>
</reference>
<feature type="transmembrane region" description="Helical" evidence="1">
    <location>
        <begin position="44"/>
        <end position="64"/>
    </location>
</feature>
<evidence type="ECO:0000259" key="2">
    <source>
        <dbReference type="SMART" id="SM00014"/>
    </source>
</evidence>
<feature type="transmembrane region" description="Helical" evidence="1">
    <location>
        <begin position="295"/>
        <end position="319"/>
    </location>
</feature>
<keyword evidence="1" id="KW-1133">Transmembrane helix</keyword>
<evidence type="ECO:0000313" key="3">
    <source>
        <dbReference type="EMBL" id="MPV37566.1"/>
    </source>
</evidence>
<dbReference type="InterPro" id="IPR000326">
    <property type="entry name" value="PAP2/HPO"/>
</dbReference>
<evidence type="ECO:0000313" key="4">
    <source>
        <dbReference type="Proteomes" id="UP000437709"/>
    </source>
</evidence>
<gene>
    <name evidence="3" type="ORF">GB881_11045</name>
</gene>
<dbReference type="SMART" id="SM00014">
    <property type="entry name" value="acidPPc"/>
    <property type="match status" value="1"/>
</dbReference>
<feature type="transmembrane region" description="Helical" evidence="1">
    <location>
        <begin position="214"/>
        <end position="234"/>
    </location>
</feature>
<keyword evidence="1" id="KW-0812">Transmembrane</keyword>
<name>A0A6N7EN47_9MICO</name>
<keyword evidence="4" id="KW-1185">Reference proteome</keyword>
<feature type="transmembrane region" description="Helical" evidence="1">
    <location>
        <begin position="95"/>
        <end position="114"/>
    </location>
</feature>
<keyword evidence="1" id="KW-0472">Membrane</keyword>
<organism evidence="3 4">
    <name type="scientific">Georgenia subflava</name>
    <dbReference type="NCBI Taxonomy" id="1622177"/>
    <lineage>
        <taxon>Bacteria</taxon>
        <taxon>Bacillati</taxon>
        <taxon>Actinomycetota</taxon>
        <taxon>Actinomycetes</taxon>
        <taxon>Micrococcales</taxon>
        <taxon>Bogoriellaceae</taxon>
        <taxon>Georgenia</taxon>
    </lineage>
</organism>